<dbReference type="PATRIC" id="fig|1458461.3.peg.3014"/>
<dbReference type="Gene3D" id="3.40.50.300">
    <property type="entry name" value="P-loop containing nucleotide triphosphate hydrolases"/>
    <property type="match status" value="1"/>
</dbReference>
<dbReference type="InterPro" id="IPR015853">
    <property type="entry name" value="ABC_transpr_FbpC"/>
</dbReference>
<evidence type="ECO:0000256" key="1">
    <source>
        <dbReference type="ARBA" id="ARBA00005417"/>
    </source>
</evidence>
<accession>X5MNF7</accession>
<dbReference type="AlphaFoldDB" id="X5MNF7"/>
<keyword evidence="6 11" id="KW-0067">ATP-binding</keyword>
<reference evidence="11 12" key="1">
    <citation type="journal article" date="2014" name="Front. Genet.">
        <title>Genome and metabolic network of "Candidatus Phaeomarinobacter ectocarpi" Ec32, a new candidate genus of Alphaproteobacteria frequently associated with brown algae.</title>
        <authorList>
            <person name="Dittami S.M."/>
            <person name="Barbeyron T."/>
            <person name="Boyen C."/>
            <person name="Cambefort J."/>
            <person name="Collet G."/>
            <person name="Delage L."/>
            <person name="Gobet A."/>
            <person name="Groisillier A."/>
            <person name="Leblanc C."/>
            <person name="Michel G."/>
            <person name="Scornet D."/>
            <person name="Siegel A."/>
            <person name="Tapia J.E."/>
            <person name="Tonon T."/>
        </authorList>
    </citation>
    <scope>NUCLEOTIDE SEQUENCE [LARGE SCALE GENOMIC DNA]</scope>
    <source>
        <strain evidence="11 12">Ec32</strain>
    </source>
</reference>
<keyword evidence="4" id="KW-0410">Iron transport</keyword>
<protein>
    <submittedName>
        <fullName evidence="11">Ferric iron ABC transporter, ATP-binding protein</fullName>
    </submittedName>
</protein>
<organism evidence="11 12">
    <name type="scientific">Candidatus Phaeomarinibacter ectocarpi</name>
    <dbReference type="NCBI Taxonomy" id="1458461"/>
    <lineage>
        <taxon>Bacteria</taxon>
        <taxon>Pseudomonadati</taxon>
        <taxon>Pseudomonadota</taxon>
        <taxon>Alphaproteobacteria</taxon>
        <taxon>Hyphomicrobiales</taxon>
        <taxon>Parvibaculaceae</taxon>
        <taxon>Candidatus Phaeomarinibacter</taxon>
    </lineage>
</organism>
<evidence type="ECO:0000313" key="11">
    <source>
        <dbReference type="EMBL" id="CDO61220.1"/>
    </source>
</evidence>
<dbReference type="OrthoDB" id="9802264at2"/>
<dbReference type="SMART" id="SM00382">
    <property type="entry name" value="AAA"/>
    <property type="match status" value="1"/>
</dbReference>
<dbReference type="InterPro" id="IPR050093">
    <property type="entry name" value="ABC_SmlMolc_Importer"/>
</dbReference>
<dbReference type="EMBL" id="HG966617">
    <property type="protein sequence ID" value="CDO61220.1"/>
    <property type="molecule type" value="Genomic_DNA"/>
</dbReference>
<keyword evidence="12" id="KW-1185">Reference proteome</keyword>
<dbReference type="RefSeq" id="WP_043949078.1">
    <property type="nucleotide sequence ID" value="NZ_HG966617.1"/>
</dbReference>
<evidence type="ECO:0000256" key="6">
    <source>
        <dbReference type="ARBA" id="ARBA00022840"/>
    </source>
</evidence>
<dbReference type="STRING" id="1458461.BN1012_Phect3008"/>
<keyword evidence="2" id="KW-0813">Transport</keyword>
<evidence type="ECO:0000256" key="7">
    <source>
        <dbReference type="ARBA" id="ARBA00023004"/>
    </source>
</evidence>
<dbReference type="FunFam" id="3.40.50.300:FF:000425">
    <property type="entry name" value="Probable ABC transporter, ATP-binding subunit"/>
    <property type="match status" value="1"/>
</dbReference>
<dbReference type="InterPro" id="IPR003593">
    <property type="entry name" value="AAA+_ATPase"/>
</dbReference>
<evidence type="ECO:0000256" key="9">
    <source>
        <dbReference type="ARBA" id="ARBA00023136"/>
    </source>
</evidence>
<dbReference type="GO" id="GO:0016887">
    <property type="term" value="F:ATP hydrolysis activity"/>
    <property type="evidence" value="ECO:0007669"/>
    <property type="project" value="InterPro"/>
</dbReference>
<dbReference type="HOGENOM" id="CLU_000604_1_1_5"/>
<evidence type="ECO:0000256" key="8">
    <source>
        <dbReference type="ARBA" id="ARBA00023065"/>
    </source>
</evidence>
<evidence type="ECO:0000256" key="3">
    <source>
        <dbReference type="ARBA" id="ARBA00022475"/>
    </source>
</evidence>
<dbReference type="InterPro" id="IPR013611">
    <property type="entry name" value="Transp-assoc_OB_typ2"/>
</dbReference>
<dbReference type="PANTHER" id="PTHR42781:SF4">
    <property type="entry name" value="SPERMIDINE_PUTRESCINE IMPORT ATP-BINDING PROTEIN POTA"/>
    <property type="match status" value="1"/>
</dbReference>
<dbReference type="GO" id="GO:0015408">
    <property type="term" value="F:ABC-type ferric iron transporter activity"/>
    <property type="evidence" value="ECO:0007669"/>
    <property type="project" value="InterPro"/>
</dbReference>
<dbReference type="PROSITE" id="PS00211">
    <property type="entry name" value="ABC_TRANSPORTER_1"/>
    <property type="match status" value="1"/>
</dbReference>
<dbReference type="CDD" id="cd03259">
    <property type="entry name" value="ABC_Carb_Solutes_like"/>
    <property type="match status" value="1"/>
</dbReference>
<dbReference type="SUPFAM" id="SSF52540">
    <property type="entry name" value="P-loop containing nucleoside triphosphate hydrolases"/>
    <property type="match status" value="1"/>
</dbReference>
<evidence type="ECO:0000256" key="2">
    <source>
        <dbReference type="ARBA" id="ARBA00022448"/>
    </source>
</evidence>
<keyword evidence="5" id="KW-0547">Nucleotide-binding</keyword>
<dbReference type="InterPro" id="IPR003439">
    <property type="entry name" value="ABC_transporter-like_ATP-bd"/>
</dbReference>
<keyword evidence="8" id="KW-0406">Ion transport</keyword>
<dbReference type="SUPFAM" id="SSF50331">
    <property type="entry name" value="MOP-like"/>
    <property type="match status" value="1"/>
</dbReference>
<dbReference type="PROSITE" id="PS50893">
    <property type="entry name" value="ABC_TRANSPORTER_2"/>
    <property type="match status" value="1"/>
</dbReference>
<evidence type="ECO:0000313" key="12">
    <source>
        <dbReference type="Proteomes" id="UP000032160"/>
    </source>
</evidence>
<evidence type="ECO:0000259" key="10">
    <source>
        <dbReference type="PROSITE" id="PS50893"/>
    </source>
</evidence>
<dbReference type="GO" id="GO:0043190">
    <property type="term" value="C:ATP-binding cassette (ABC) transporter complex"/>
    <property type="evidence" value="ECO:0007669"/>
    <property type="project" value="InterPro"/>
</dbReference>
<dbReference type="GO" id="GO:0005524">
    <property type="term" value="F:ATP binding"/>
    <property type="evidence" value="ECO:0007669"/>
    <property type="project" value="UniProtKB-KW"/>
</dbReference>
<name>X5MNF7_9HYPH</name>
<keyword evidence="3" id="KW-1003">Cell membrane</keyword>
<dbReference type="InterPro" id="IPR008995">
    <property type="entry name" value="Mo/tungstate-bd_C_term_dom"/>
</dbReference>
<feature type="domain" description="ABC transporter" evidence="10">
    <location>
        <begin position="5"/>
        <end position="237"/>
    </location>
</feature>
<dbReference type="PANTHER" id="PTHR42781">
    <property type="entry name" value="SPERMIDINE/PUTRESCINE IMPORT ATP-BINDING PROTEIN POTA"/>
    <property type="match status" value="1"/>
</dbReference>
<evidence type="ECO:0000256" key="5">
    <source>
        <dbReference type="ARBA" id="ARBA00022741"/>
    </source>
</evidence>
<comment type="similarity">
    <text evidence="1">Belongs to the ABC transporter superfamily.</text>
</comment>
<gene>
    <name evidence="11" type="ORF">BN1012_Phect3008</name>
</gene>
<dbReference type="InterPro" id="IPR017871">
    <property type="entry name" value="ABC_transporter-like_CS"/>
</dbReference>
<sequence length="360" mass="38343">MTARLSFKGIAHQYDVQLALQDLSLDVAAGEVVCLLGPSGCGKTTTLRIAAGVERPTTGRVEIDQTVVAGPGVFVPPEKRGVGLMFQDYALFPHLTVLDNVKFGLHQQAKDEREPIALRALEGVGMTRYAHVYPSVLSGGEQQRVALARAMAPGPRIMLMDEPFSGLDNRLRDSVRDEALSLIDQSGASALLVTHDPEEAMRMADRIALLRKGKLVQVGTPQELYYQPVDAEAAAFFSDVNRCAGTVEGGLITCPLGTFPAPNIADGTQVDIVLRPTAIELGSGGVGVAAIVRRARLLGEESLIEIEVDGHDGLVHVRVRGAWLPAEGTSVRAAAAPERALIFADNALVSGGESTVNRQR</sequence>
<dbReference type="Pfam" id="PF00005">
    <property type="entry name" value="ABC_tran"/>
    <property type="match status" value="1"/>
</dbReference>
<dbReference type="KEGG" id="pect:BN1012_Phect3008"/>
<keyword evidence="7" id="KW-0408">Iron</keyword>
<dbReference type="Proteomes" id="UP000032160">
    <property type="component" value="Chromosome I"/>
</dbReference>
<evidence type="ECO:0000256" key="4">
    <source>
        <dbReference type="ARBA" id="ARBA00022496"/>
    </source>
</evidence>
<dbReference type="InterPro" id="IPR027417">
    <property type="entry name" value="P-loop_NTPase"/>
</dbReference>
<proteinExistence type="inferred from homology"/>
<dbReference type="Pfam" id="PF08402">
    <property type="entry name" value="TOBE_2"/>
    <property type="match status" value="1"/>
</dbReference>
<dbReference type="GO" id="GO:0015697">
    <property type="term" value="P:quaternary ammonium group transport"/>
    <property type="evidence" value="ECO:0007669"/>
    <property type="project" value="UniProtKB-ARBA"/>
</dbReference>
<keyword evidence="9" id="KW-0472">Membrane</keyword>